<feature type="domain" description="Hedgehog/Intein (Hint)" evidence="2">
    <location>
        <begin position="335"/>
        <end position="472"/>
    </location>
</feature>
<dbReference type="EMBL" id="CP014327">
    <property type="protein sequence ID" value="AML50997.1"/>
    <property type="molecule type" value="Genomic_DNA"/>
</dbReference>
<dbReference type="InterPro" id="IPR049804">
    <property type="entry name" value="Choice_anch_L"/>
</dbReference>
<evidence type="ECO:0000313" key="4">
    <source>
        <dbReference type="Proteomes" id="UP000070371"/>
    </source>
</evidence>
<dbReference type="AlphaFoldDB" id="A0A126UYN0"/>
<feature type="region of interest" description="Disordered" evidence="1">
    <location>
        <begin position="71"/>
        <end position="98"/>
    </location>
</feature>
<dbReference type="InterPro" id="IPR028992">
    <property type="entry name" value="Hedgehog/Intein_dom"/>
</dbReference>
<dbReference type="Gene3D" id="2.170.16.10">
    <property type="entry name" value="Hedgehog/Intein (Hint) domain"/>
    <property type="match status" value="1"/>
</dbReference>
<feature type="compositionally biased region" description="Polar residues" evidence="1">
    <location>
        <begin position="71"/>
        <end position="91"/>
    </location>
</feature>
<sequence length="525" mass="55478">MVAASELAINTNASAIQMAEEIFGDGVTVVGASYSGDSRSSGIYTGGDATADGVTPSDTGVILSTGRASGITRSSGNANQSSNYTSSSDGENGNDDFDDLAGARTYDASYMNIDFIPTTDTLTMQFVFASDEFPEYSNSIYNDAIGVWINGDVAPTVIGDANATVNTVNQANNINLFTSNVSSEYNTEMDGFTVTLTLTMTVIPGEVNSIQIGIADVSDSQYDSSILIAGNSVQTVLIAHHDEVEMYVDGSRRVDVLANDYDSSGGVLTVTHINGHAVSAGDTITLATGQTVTLNADSTFSILVDSDPETINFTYGIQNSDGVTDTGYVTVSTIPCFVAGTGILTPHGEVAVETLLPGDLVVTNDNGAQPVRWIGRRVVPALGVMAPIHIRAKTFGDHEDLMVSPQHRVLVRDSLAELLFGDTEVLVSAKDLVNDHSVTRLEGGTVEYVHILFDTHEVVYSAGLATESFLPGPQMAQNFEREIIDEICAIFPEIDPNTGIGYSPSARRTLRGFEAQLLVNGKAAA</sequence>
<dbReference type="NCBIfam" id="NF038133">
    <property type="entry name" value="choice_anch_L"/>
    <property type="match status" value="1"/>
</dbReference>
<protein>
    <submittedName>
        <fullName evidence="3">2,3,4,5-tetrahydropyridine-2,6-carboxylate N-succinyltransferase</fullName>
    </submittedName>
</protein>
<keyword evidence="4" id="KW-1185">Reference proteome</keyword>
<proteinExistence type="predicted"/>
<evidence type="ECO:0000313" key="3">
    <source>
        <dbReference type="EMBL" id="AML50997.1"/>
    </source>
</evidence>
<dbReference type="OrthoDB" id="6305173at2"/>
<dbReference type="SUPFAM" id="SSF51294">
    <property type="entry name" value="Hedgehog/intein (Hint) domain"/>
    <property type="match status" value="1"/>
</dbReference>
<gene>
    <name evidence="3" type="ORF">RC74_06660</name>
</gene>
<dbReference type="KEGG" id="hat:RC74_06660"/>
<dbReference type="STRING" id="1579316.RC74_06660"/>
<evidence type="ECO:0000259" key="2">
    <source>
        <dbReference type="Pfam" id="PF13403"/>
    </source>
</evidence>
<evidence type="ECO:0000256" key="1">
    <source>
        <dbReference type="SAM" id="MobiDB-lite"/>
    </source>
</evidence>
<reference evidence="3 4" key="1">
    <citation type="submission" date="2016-02" db="EMBL/GenBank/DDBJ databases">
        <title>Complete genome sequence of Halocynthiibacter arcticus PAMC 20958t from arctic marine sediment.</title>
        <authorList>
            <person name="Lee Y.M."/>
            <person name="Baek K."/>
            <person name="Lee H.K."/>
            <person name="Shin S.C."/>
        </authorList>
    </citation>
    <scope>NUCLEOTIDE SEQUENCE [LARGE SCALE GENOMIC DNA]</scope>
    <source>
        <strain evidence="3">PAMC 20958</strain>
    </source>
</reference>
<organism evidence="3 4">
    <name type="scientific">Falsihalocynthiibacter arcticus</name>
    <dbReference type="NCBI Taxonomy" id="1579316"/>
    <lineage>
        <taxon>Bacteria</taxon>
        <taxon>Pseudomonadati</taxon>
        <taxon>Pseudomonadota</taxon>
        <taxon>Alphaproteobacteria</taxon>
        <taxon>Rhodobacterales</taxon>
        <taxon>Roseobacteraceae</taxon>
        <taxon>Falsihalocynthiibacter</taxon>
    </lineage>
</organism>
<dbReference type="InterPro" id="IPR036844">
    <property type="entry name" value="Hint_dom_sf"/>
</dbReference>
<keyword evidence="3" id="KW-0808">Transferase</keyword>
<dbReference type="RefSeq" id="WP_039000285.1">
    <property type="nucleotide sequence ID" value="NZ_CP014327.1"/>
</dbReference>
<dbReference type="Pfam" id="PF13403">
    <property type="entry name" value="Hint_2"/>
    <property type="match status" value="1"/>
</dbReference>
<dbReference type="Pfam" id="PF17963">
    <property type="entry name" value="Big_9"/>
    <property type="match status" value="1"/>
</dbReference>
<accession>A0A126UYN0</accession>
<dbReference type="GO" id="GO:0016740">
    <property type="term" value="F:transferase activity"/>
    <property type="evidence" value="ECO:0007669"/>
    <property type="project" value="UniProtKB-KW"/>
</dbReference>
<dbReference type="Proteomes" id="UP000070371">
    <property type="component" value="Chromosome"/>
</dbReference>
<name>A0A126UYN0_9RHOB</name>